<dbReference type="InterPro" id="IPR029063">
    <property type="entry name" value="SAM-dependent_MTases_sf"/>
</dbReference>
<feature type="region of interest" description="Disordered" evidence="1">
    <location>
        <begin position="1"/>
        <end position="68"/>
    </location>
</feature>
<comment type="caution">
    <text evidence="2">The sequence shown here is derived from an EMBL/GenBank/DDBJ whole genome shotgun (WGS) entry which is preliminary data.</text>
</comment>
<evidence type="ECO:0008006" key="4">
    <source>
        <dbReference type="Google" id="ProtNLM"/>
    </source>
</evidence>
<sequence length="253" mass="27069">MASKSSATTTANTSAPSTAASSTPSTKHISSPSTTTKSSAQTSTTVSSNSSLEAGTTLGPSKKPSSSASSAEALLDLGTGAGNWAIDIADEFPRVEVIAVDLAPIQPRKVPPNCTFELCDIDQWPIPYPDAHFDVIHARSIHIGIRNYPRFLREVARLLRPGGLVLLVEPTLNPCPPPAPQTPMPGWAALWETYRACLTRQHIDVTVPERLSSLLAATAAFENIIVRDGNVPVGFWPQGLVYFYHDQLSPLKS</sequence>
<proteinExistence type="predicted"/>
<dbReference type="GO" id="GO:0008168">
    <property type="term" value="F:methyltransferase activity"/>
    <property type="evidence" value="ECO:0007669"/>
    <property type="project" value="TreeGrafter"/>
</dbReference>
<keyword evidence="3" id="KW-1185">Reference proteome</keyword>
<reference evidence="2 3" key="1">
    <citation type="submission" date="2020-01" db="EMBL/GenBank/DDBJ databases">
        <authorList>
            <person name="Gupta K D."/>
        </authorList>
    </citation>
    <scope>NUCLEOTIDE SEQUENCE [LARGE SCALE GENOMIC DNA]</scope>
</reference>
<dbReference type="PANTHER" id="PTHR43591:SF24">
    <property type="entry name" value="2-METHOXY-6-POLYPRENYL-1,4-BENZOQUINOL METHYLASE, MITOCHONDRIAL"/>
    <property type="match status" value="1"/>
</dbReference>
<dbReference type="CDD" id="cd02440">
    <property type="entry name" value="AdoMet_MTases"/>
    <property type="match status" value="1"/>
</dbReference>
<dbReference type="Pfam" id="PF13489">
    <property type="entry name" value="Methyltransf_23"/>
    <property type="match status" value="1"/>
</dbReference>
<dbReference type="SUPFAM" id="SSF53335">
    <property type="entry name" value="S-adenosyl-L-methionine-dependent methyltransferases"/>
    <property type="match status" value="1"/>
</dbReference>
<dbReference type="PANTHER" id="PTHR43591">
    <property type="entry name" value="METHYLTRANSFERASE"/>
    <property type="match status" value="1"/>
</dbReference>
<protein>
    <recommendedName>
        <fullName evidence="4">S-adenosyl-L-methionine-dependent methyltransferase</fullName>
    </recommendedName>
</protein>
<dbReference type="OrthoDB" id="2013972at2759"/>
<evidence type="ECO:0000256" key="1">
    <source>
        <dbReference type="SAM" id="MobiDB-lite"/>
    </source>
</evidence>
<dbReference type="Proteomes" id="UP000467700">
    <property type="component" value="Unassembled WGS sequence"/>
</dbReference>
<dbReference type="AlphaFoldDB" id="A0A8S0X9R1"/>
<gene>
    <name evidence="2" type="ORF">AAE3_LOCUS13995</name>
</gene>
<dbReference type="EMBL" id="CACVBS010000112">
    <property type="protein sequence ID" value="CAA7271653.1"/>
    <property type="molecule type" value="Genomic_DNA"/>
</dbReference>
<evidence type="ECO:0000313" key="2">
    <source>
        <dbReference type="EMBL" id="CAA7271653.1"/>
    </source>
</evidence>
<name>A0A8S0X9R1_CYCAE</name>
<dbReference type="Gene3D" id="3.40.50.150">
    <property type="entry name" value="Vaccinia Virus protein VP39"/>
    <property type="match status" value="1"/>
</dbReference>
<organism evidence="2 3">
    <name type="scientific">Cyclocybe aegerita</name>
    <name type="common">Black poplar mushroom</name>
    <name type="synonym">Agrocybe aegerita</name>
    <dbReference type="NCBI Taxonomy" id="1973307"/>
    <lineage>
        <taxon>Eukaryota</taxon>
        <taxon>Fungi</taxon>
        <taxon>Dikarya</taxon>
        <taxon>Basidiomycota</taxon>
        <taxon>Agaricomycotina</taxon>
        <taxon>Agaricomycetes</taxon>
        <taxon>Agaricomycetidae</taxon>
        <taxon>Agaricales</taxon>
        <taxon>Agaricineae</taxon>
        <taxon>Bolbitiaceae</taxon>
        <taxon>Cyclocybe</taxon>
    </lineage>
</organism>
<evidence type="ECO:0000313" key="3">
    <source>
        <dbReference type="Proteomes" id="UP000467700"/>
    </source>
</evidence>
<feature type="compositionally biased region" description="Low complexity" evidence="1">
    <location>
        <begin position="1"/>
        <end position="51"/>
    </location>
</feature>
<accession>A0A8S0X9R1</accession>